<evidence type="ECO:0000256" key="1">
    <source>
        <dbReference type="SAM" id="MobiDB-lite"/>
    </source>
</evidence>
<dbReference type="AlphaFoldDB" id="A0A5E4Q0U4"/>
<evidence type="ECO:0000313" key="3">
    <source>
        <dbReference type="Proteomes" id="UP000324832"/>
    </source>
</evidence>
<evidence type="ECO:0000313" key="2">
    <source>
        <dbReference type="EMBL" id="VVC91883.1"/>
    </source>
</evidence>
<gene>
    <name evidence="2" type="ORF">LSINAPIS_LOCUS4441</name>
</gene>
<keyword evidence="3" id="KW-1185">Reference proteome</keyword>
<dbReference type="Proteomes" id="UP000324832">
    <property type="component" value="Unassembled WGS sequence"/>
</dbReference>
<name>A0A5E4Q0U4_9NEOP</name>
<organism evidence="2 3">
    <name type="scientific">Leptidea sinapis</name>
    <dbReference type="NCBI Taxonomy" id="189913"/>
    <lineage>
        <taxon>Eukaryota</taxon>
        <taxon>Metazoa</taxon>
        <taxon>Ecdysozoa</taxon>
        <taxon>Arthropoda</taxon>
        <taxon>Hexapoda</taxon>
        <taxon>Insecta</taxon>
        <taxon>Pterygota</taxon>
        <taxon>Neoptera</taxon>
        <taxon>Endopterygota</taxon>
        <taxon>Lepidoptera</taxon>
        <taxon>Glossata</taxon>
        <taxon>Ditrysia</taxon>
        <taxon>Papilionoidea</taxon>
        <taxon>Pieridae</taxon>
        <taxon>Dismorphiinae</taxon>
        <taxon>Leptidea</taxon>
    </lineage>
</organism>
<reference evidence="2 3" key="1">
    <citation type="submission" date="2017-07" db="EMBL/GenBank/DDBJ databases">
        <authorList>
            <person name="Talla V."/>
            <person name="Backstrom N."/>
        </authorList>
    </citation>
    <scope>NUCLEOTIDE SEQUENCE [LARGE SCALE GENOMIC DNA]</scope>
</reference>
<accession>A0A5E4Q0U4</accession>
<feature type="compositionally biased region" description="Basic and acidic residues" evidence="1">
    <location>
        <begin position="94"/>
        <end position="106"/>
    </location>
</feature>
<dbReference type="EMBL" id="FZQP02001127">
    <property type="protein sequence ID" value="VVC91883.1"/>
    <property type="molecule type" value="Genomic_DNA"/>
</dbReference>
<feature type="region of interest" description="Disordered" evidence="1">
    <location>
        <begin position="88"/>
        <end position="140"/>
    </location>
</feature>
<protein>
    <submittedName>
        <fullName evidence="2">Uncharacterized protein</fullName>
    </submittedName>
</protein>
<proteinExistence type="predicted"/>
<sequence length="140" mass="16875">MVRMAGIKWERAVECRPNHNIISSDFPKYCPQPWKFMQGPARIQWLLSYEYQRMWIVEREAWKKRLFPEKTAQAEDIVKNYVLSFKTNTLPPKPEPKKPFKMKKYEGVSSRTTTKRKPNDKAMKFLKEKKERKPKQPQEN</sequence>
<feature type="compositionally biased region" description="Basic and acidic residues" evidence="1">
    <location>
        <begin position="117"/>
        <end position="140"/>
    </location>
</feature>